<feature type="transmembrane region" description="Helical" evidence="1">
    <location>
        <begin position="27"/>
        <end position="46"/>
    </location>
</feature>
<reference evidence="2 3" key="1">
    <citation type="submission" date="2012-04" db="EMBL/GenBank/DDBJ databases">
        <authorList>
            <person name="Genoscope - CEA"/>
        </authorList>
    </citation>
    <scope>NUCLEOTIDE SEQUENCE [LARGE SCALE GENOMIC DNA]</scope>
    <source>
        <strain evidence="2 3">9808</strain>
    </source>
</reference>
<keyword evidence="1" id="KW-0812">Transmembrane</keyword>
<proteinExistence type="predicted"/>
<evidence type="ECO:0000313" key="2">
    <source>
        <dbReference type="EMBL" id="CCI29156.1"/>
    </source>
</evidence>
<gene>
    <name evidence="2" type="ORF">MICAG_710006</name>
</gene>
<dbReference type="AlphaFoldDB" id="I4I4D2"/>
<keyword evidence="1" id="KW-1133">Transmembrane helix</keyword>
<keyword evidence="1" id="KW-0472">Membrane</keyword>
<name>I4I4D2_MICAE</name>
<dbReference type="EMBL" id="CAIN01000449">
    <property type="protein sequence ID" value="CCI29156.1"/>
    <property type="molecule type" value="Genomic_DNA"/>
</dbReference>
<dbReference type="RefSeq" id="WP_002791254.1">
    <property type="nucleotide sequence ID" value="NZ_HE973582.1"/>
</dbReference>
<dbReference type="Proteomes" id="UP000005291">
    <property type="component" value="Unassembled WGS sequence"/>
</dbReference>
<evidence type="ECO:0000256" key="1">
    <source>
        <dbReference type="SAM" id="Phobius"/>
    </source>
</evidence>
<feature type="transmembrane region" description="Helical" evidence="1">
    <location>
        <begin position="58"/>
        <end position="78"/>
    </location>
</feature>
<dbReference type="HOGENOM" id="CLU_1822282_0_0_3"/>
<evidence type="ECO:0000313" key="3">
    <source>
        <dbReference type="Proteomes" id="UP000005291"/>
    </source>
</evidence>
<organism evidence="2 3">
    <name type="scientific">Microcystis aeruginosa PCC 9808</name>
    <dbReference type="NCBI Taxonomy" id="1160284"/>
    <lineage>
        <taxon>Bacteria</taxon>
        <taxon>Bacillati</taxon>
        <taxon>Cyanobacteriota</taxon>
        <taxon>Cyanophyceae</taxon>
        <taxon>Oscillatoriophycideae</taxon>
        <taxon>Chroococcales</taxon>
        <taxon>Microcystaceae</taxon>
        <taxon>Microcystis</taxon>
    </lineage>
</organism>
<accession>I4I4D2</accession>
<sequence length="147" mass="16701">MNCDPGKEIFDLLLNSLKDNKTVHLNIIWSTMGLQLAAIGWLVTSENAREYLAMNKKIIRFLLLAVVFLFFAHILMIIDTFTASERLAKAITENAFYTKFINNQETFKLYSLNGLTVLVRLSFTTILYIVLAFLIVSAGKYPKKTGN</sequence>
<comment type="caution">
    <text evidence="2">The sequence shown here is derived from an EMBL/GenBank/DDBJ whole genome shotgun (WGS) entry which is preliminary data.</text>
</comment>
<protein>
    <submittedName>
        <fullName evidence="2">Uncharacterized protein</fullName>
    </submittedName>
</protein>
<feature type="transmembrane region" description="Helical" evidence="1">
    <location>
        <begin position="117"/>
        <end position="136"/>
    </location>
</feature>